<evidence type="ECO:0000313" key="3">
    <source>
        <dbReference type="Proteomes" id="UP001154282"/>
    </source>
</evidence>
<dbReference type="Proteomes" id="UP001154282">
    <property type="component" value="Unassembled WGS sequence"/>
</dbReference>
<comment type="caution">
    <text evidence="1">The sequence shown here is derived from an EMBL/GenBank/DDBJ whole genome shotgun (WGS) entry which is preliminary data.</text>
</comment>
<keyword evidence="3" id="KW-1185">Reference proteome</keyword>
<protein>
    <submittedName>
        <fullName evidence="1">Uncharacterized protein</fullName>
    </submittedName>
</protein>
<name>A0AAV0RA52_9ROSI</name>
<sequence>MILENAWELSQLISEPAP</sequence>
<dbReference type="EMBL" id="CAMGYJ010000010">
    <property type="protein sequence ID" value="CAI0553427.1"/>
    <property type="molecule type" value="Genomic_DNA"/>
</dbReference>
<proteinExistence type="predicted"/>
<organism evidence="1 3">
    <name type="scientific">Linum tenue</name>
    <dbReference type="NCBI Taxonomy" id="586396"/>
    <lineage>
        <taxon>Eukaryota</taxon>
        <taxon>Viridiplantae</taxon>
        <taxon>Streptophyta</taxon>
        <taxon>Embryophyta</taxon>
        <taxon>Tracheophyta</taxon>
        <taxon>Spermatophyta</taxon>
        <taxon>Magnoliopsida</taxon>
        <taxon>eudicotyledons</taxon>
        <taxon>Gunneridae</taxon>
        <taxon>Pentapetalae</taxon>
        <taxon>rosids</taxon>
        <taxon>fabids</taxon>
        <taxon>Malpighiales</taxon>
        <taxon>Linaceae</taxon>
        <taxon>Linum</taxon>
    </lineage>
</organism>
<reference evidence="1" key="1">
    <citation type="submission" date="2022-08" db="EMBL/GenBank/DDBJ databases">
        <authorList>
            <person name="Gutierrez-Valencia J."/>
        </authorList>
    </citation>
    <scope>NUCLEOTIDE SEQUENCE</scope>
</reference>
<accession>A0AAV0RA52</accession>
<gene>
    <name evidence="1" type="ORF">LITE_LOCUS46827</name>
    <name evidence="2" type="ORF">LITE_LOCUS46838</name>
</gene>
<dbReference type="EMBL" id="CAMGYJ010000010">
    <property type="protein sequence ID" value="CAI0553387.1"/>
    <property type="molecule type" value="Genomic_DNA"/>
</dbReference>
<evidence type="ECO:0000313" key="1">
    <source>
        <dbReference type="EMBL" id="CAI0553387.1"/>
    </source>
</evidence>
<evidence type="ECO:0000313" key="2">
    <source>
        <dbReference type="EMBL" id="CAI0553427.1"/>
    </source>
</evidence>
<dbReference type="AlphaFoldDB" id="A0AAV0RA52"/>